<dbReference type="Pfam" id="PF01025">
    <property type="entry name" value="GrpE"/>
    <property type="match status" value="1"/>
</dbReference>
<reference evidence="6 7" key="1">
    <citation type="submission" date="2018-12" db="EMBL/GenBank/DDBJ databases">
        <title>Complete genome sequence of Flaviflexus salsibiostraticola KCTC 33148.</title>
        <authorList>
            <person name="Bae J.-W."/>
        </authorList>
    </citation>
    <scope>NUCLEOTIDE SEQUENCE [LARGE SCALE GENOMIC DNA]</scope>
    <source>
        <strain evidence="6 7">KCTC 33148</strain>
    </source>
</reference>
<dbReference type="GO" id="GO:0005737">
    <property type="term" value="C:cytoplasm"/>
    <property type="evidence" value="ECO:0007669"/>
    <property type="project" value="UniProtKB-SubCell"/>
</dbReference>
<dbReference type="SUPFAM" id="SSF51064">
    <property type="entry name" value="Head domain of nucleotide exchange factor GrpE"/>
    <property type="match status" value="1"/>
</dbReference>
<dbReference type="GO" id="GO:0051087">
    <property type="term" value="F:protein-folding chaperone binding"/>
    <property type="evidence" value="ECO:0007669"/>
    <property type="project" value="InterPro"/>
</dbReference>
<dbReference type="SUPFAM" id="SSF58014">
    <property type="entry name" value="Coiled-coil domain of nucleotide exchange factor GrpE"/>
    <property type="match status" value="1"/>
</dbReference>
<dbReference type="CDD" id="cd00446">
    <property type="entry name" value="GrpE"/>
    <property type="match status" value="1"/>
</dbReference>
<dbReference type="InterPro" id="IPR000740">
    <property type="entry name" value="GrpE"/>
</dbReference>
<organism evidence="6 7">
    <name type="scientific">Flaviflexus salsibiostraticola</name>
    <dbReference type="NCBI Taxonomy" id="1282737"/>
    <lineage>
        <taxon>Bacteria</taxon>
        <taxon>Bacillati</taxon>
        <taxon>Actinomycetota</taxon>
        <taxon>Actinomycetes</taxon>
        <taxon>Actinomycetales</taxon>
        <taxon>Actinomycetaceae</taxon>
        <taxon>Flaviflexus</taxon>
    </lineage>
</organism>
<dbReference type="GO" id="GO:0006457">
    <property type="term" value="P:protein folding"/>
    <property type="evidence" value="ECO:0007669"/>
    <property type="project" value="InterPro"/>
</dbReference>
<accession>A0A3Q8WVV8</accession>
<dbReference type="AlphaFoldDB" id="A0A3Q8WVV8"/>
<evidence type="ECO:0000313" key="6">
    <source>
        <dbReference type="EMBL" id="AZN31104.1"/>
    </source>
</evidence>
<dbReference type="PANTHER" id="PTHR21237:SF23">
    <property type="entry name" value="GRPE PROTEIN HOMOLOG, MITOCHONDRIAL"/>
    <property type="match status" value="1"/>
</dbReference>
<dbReference type="HAMAP" id="MF_01151">
    <property type="entry name" value="GrpE"/>
    <property type="match status" value="1"/>
</dbReference>
<evidence type="ECO:0000256" key="2">
    <source>
        <dbReference type="ARBA" id="ARBA00023186"/>
    </source>
</evidence>
<dbReference type="Proteomes" id="UP000270021">
    <property type="component" value="Chromosome"/>
</dbReference>
<feature type="region of interest" description="Disordered" evidence="5">
    <location>
        <begin position="1"/>
        <end position="54"/>
    </location>
</feature>
<dbReference type="PRINTS" id="PR00773">
    <property type="entry name" value="GRPEPROTEIN"/>
</dbReference>
<dbReference type="KEGG" id="fsl:EJO69_07490"/>
<dbReference type="GO" id="GO:0051082">
    <property type="term" value="F:unfolded protein binding"/>
    <property type="evidence" value="ECO:0007669"/>
    <property type="project" value="TreeGrafter"/>
</dbReference>
<comment type="function">
    <text evidence="3">Participates actively in the response to hyperosmotic and heat shock by preventing the aggregation of stress-denatured proteins, in association with DnaK and GrpE. It is the nucleotide exchange factor for DnaK and may function as a thermosensor. Unfolded proteins bind initially to DnaJ; upon interaction with the DnaJ-bound protein, DnaK hydrolyzes its bound ATP, resulting in the formation of a stable complex. GrpE releases ADP from DnaK; ATP binding to DnaK triggers the release of the substrate protein, thus completing the reaction cycle. Several rounds of ATP-dependent interactions between DnaJ, DnaK and GrpE are required for fully efficient folding.</text>
</comment>
<dbReference type="EMBL" id="CP034438">
    <property type="protein sequence ID" value="AZN31104.1"/>
    <property type="molecule type" value="Genomic_DNA"/>
</dbReference>
<name>A0A3Q8WVV8_9ACTO</name>
<comment type="similarity">
    <text evidence="1 3 4">Belongs to the GrpE family.</text>
</comment>
<keyword evidence="2 3" id="KW-0143">Chaperone</keyword>
<dbReference type="Gene3D" id="2.30.22.10">
    <property type="entry name" value="Head domain of nucleotide exchange factor GrpE"/>
    <property type="match status" value="1"/>
</dbReference>
<keyword evidence="3" id="KW-0346">Stress response</keyword>
<feature type="compositionally biased region" description="Low complexity" evidence="5">
    <location>
        <begin position="28"/>
        <end position="42"/>
    </location>
</feature>
<dbReference type="GO" id="GO:0042803">
    <property type="term" value="F:protein homodimerization activity"/>
    <property type="evidence" value="ECO:0007669"/>
    <property type="project" value="InterPro"/>
</dbReference>
<dbReference type="GO" id="GO:0000774">
    <property type="term" value="F:adenyl-nucleotide exchange factor activity"/>
    <property type="evidence" value="ECO:0007669"/>
    <property type="project" value="InterPro"/>
</dbReference>
<comment type="subcellular location">
    <subcellularLocation>
        <location evidence="3">Cytoplasm</location>
    </subcellularLocation>
</comment>
<proteinExistence type="inferred from homology"/>
<evidence type="ECO:0000256" key="1">
    <source>
        <dbReference type="ARBA" id="ARBA00009054"/>
    </source>
</evidence>
<dbReference type="PANTHER" id="PTHR21237">
    <property type="entry name" value="GRPE PROTEIN"/>
    <property type="match status" value="1"/>
</dbReference>
<sequence>MISEDSGGVDETQLDPAAQAASDRTESGEGPAAEAAAPEPAGDGPHSEVAEIDPLDAAQAKIVDLEDQLARARADVYNVSHEYNAYVRRSKSEAAAQKQAGIASVLETLLSVLDDIELARQHNDLEGPAGQIATKVENTLATNYQLVRFGAVGEPFEPEIHDALMNTPSEDVESEQIGTLIQPGYKMGDKVLRPARVGVVSPQ</sequence>
<dbReference type="OrthoDB" id="5191115at2"/>
<dbReference type="InterPro" id="IPR013805">
    <property type="entry name" value="GrpE_CC"/>
</dbReference>
<comment type="subunit">
    <text evidence="3">Homodimer.</text>
</comment>
<protein>
    <recommendedName>
        <fullName evidence="3">Protein GrpE</fullName>
    </recommendedName>
    <alternativeName>
        <fullName evidence="3">HSP-70 cofactor</fullName>
    </alternativeName>
</protein>
<keyword evidence="7" id="KW-1185">Reference proteome</keyword>
<evidence type="ECO:0000256" key="5">
    <source>
        <dbReference type="SAM" id="MobiDB-lite"/>
    </source>
</evidence>
<evidence type="ECO:0000256" key="3">
    <source>
        <dbReference type="HAMAP-Rule" id="MF_01151"/>
    </source>
</evidence>
<gene>
    <name evidence="3" type="primary">grpE</name>
    <name evidence="6" type="ORF">EJO69_07490</name>
</gene>
<dbReference type="Gene3D" id="3.90.20.20">
    <property type="match status" value="1"/>
</dbReference>
<keyword evidence="3" id="KW-0963">Cytoplasm</keyword>
<evidence type="ECO:0000256" key="4">
    <source>
        <dbReference type="RuleBase" id="RU004478"/>
    </source>
</evidence>
<dbReference type="InterPro" id="IPR009012">
    <property type="entry name" value="GrpE_head"/>
</dbReference>
<evidence type="ECO:0000313" key="7">
    <source>
        <dbReference type="Proteomes" id="UP000270021"/>
    </source>
</evidence>